<dbReference type="RefSeq" id="WP_012787067.1">
    <property type="nucleotide sequence ID" value="NC_013131.1"/>
</dbReference>
<dbReference type="AlphaFoldDB" id="C7Q199"/>
<evidence type="ECO:0000313" key="1">
    <source>
        <dbReference type="EMBL" id="ACU71774.1"/>
    </source>
</evidence>
<proteinExistence type="predicted"/>
<reference evidence="1 2" key="1">
    <citation type="journal article" date="2009" name="Stand. Genomic Sci.">
        <title>Complete genome sequence of Catenulispora acidiphila type strain (ID 139908).</title>
        <authorList>
            <person name="Copeland A."/>
            <person name="Lapidus A."/>
            <person name="Glavina Del Rio T."/>
            <person name="Nolan M."/>
            <person name="Lucas S."/>
            <person name="Chen F."/>
            <person name="Tice H."/>
            <person name="Cheng J.F."/>
            <person name="Bruce D."/>
            <person name="Goodwin L."/>
            <person name="Pitluck S."/>
            <person name="Mikhailova N."/>
            <person name="Pati A."/>
            <person name="Ivanova N."/>
            <person name="Mavromatis K."/>
            <person name="Chen A."/>
            <person name="Palaniappan K."/>
            <person name="Chain P."/>
            <person name="Land M."/>
            <person name="Hauser L."/>
            <person name="Chang Y.J."/>
            <person name="Jeffries C.D."/>
            <person name="Chertkov O."/>
            <person name="Brettin T."/>
            <person name="Detter J.C."/>
            <person name="Han C."/>
            <person name="Ali Z."/>
            <person name="Tindall B.J."/>
            <person name="Goker M."/>
            <person name="Bristow J."/>
            <person name="Eisen J.A."/>
            <person name="Markowitz V."/>
            <person name="Hugenholtz P."/>
            <person name="Kyrpides N.C."/>
            <person name="Klenk H.P."/>
        </authorList>
    </citation>
    <scope>NUCLEOTIDE SEQUENCE [LARGE SCALE GENOMIC DNA]</scope>
    <source>
        <strain evidence="2">DSM 44928 / JCM 14897 / NBRC 102108 / NRRL B-24433 / ID139908</strain>
    </source>
</reference>
<name>C7Q199_CATAD</name>
<dbReference type="HOGENOM" id="CLU_2367707_0_0_11"/>
<organism evidence="1 2">
    <name type="scientific">Catenulispora acidiphila (strain DSM 44928 / JCM 14897 / NBRC 102108 / NRRL B-24433 / ID139908)</name>
    <dbReference type="NCBI Taxonomy" id="479433"/>
    <lineage>
        <taxon>Bacteria</taxon>
        <taxon>Bacillati</taxon>
        <taxon>Actinomycetota</taxon>
        <taxon>Actinomycetes</taxon>
        <taxon>Catenulisporales</taxon>
        <taxon>Catenulisporaceae</taxon>
        <taxon>Catenulispora</taxon>
    </lineage>
</organism>
<dbReference type="Proteomes" id="UP000000851">
    <property type="component" value="Chromosome"/>
</dbReference>
<evidence type="ECO:0000313" key="2">
    <source>
        <dbReference type="Proteomes" id="UP000000851"/>
    </source>
</evidence>
<sequence length="95" mass="10427">MTIMHGDPPDEGAVYLDDDHAYVLAYMPDGIELAGITEWHCTAAGDWCAGFVPFKPHNPEYGWDVISLDPLHIEPSLLCRACGSHGFIRGTWIAA</sequence>
<keyword evidence="2" id="KW-1185">Reference proteome</keyword>
<dbReference type="InParanoid" id="C7Q199"/>
<dbReference type="OrthoDB" id="4231630at2"/>
<accession>C7Q199</accession>
<dbReference type="EMBL" id="CP001700">
    <property type="protein sequence ID" value="ACU71774.1"/>
    <property type="molecule type" value="Genomic_DNA"/>
</dbReference>
<gene>
    <name evidence="1" type="ordered locus">Caci_2865</name>
</gene>
<protein>
    <submittedName>
        <fullName evidence="1">Uncharacterized protein</fullName>
    </submittedName>
</protein>
<dbReference type="STRING" id="479433.Caci_2865"/>
<dbReference type="KEGG" id="cai:Caci_2865"/>